<dbReference type="AlphaFoldDB" id="A0A0E2B745"/>
<organism evidence="1 2">
    <name type="scientific">Bacteroides fragilis CL07T12C05</name>
    <dbReference type="NCBI Taxonomy" id="997883"/>
    <lineage>
        <taxon>Bacteria</taxon>
        <taxon>Pseudomonadati</taxon>
        <taxon>Bacteroidota</taxon>
        <taxon>Bacteroidia</taxon>
        <taxon>Bacteroidales</taxon>
        <taxon>Bacteroidaceae</taxon>
        <taxon>Bacteroides</taxon>
    </lineage>
</organism>
<reference evidence="1 2" key="1">
    <citation type="submission" date="2012-02" db="EMBL/GenBank/DDBJ databases">
        <title>The Genome Sequence of Bacteroides fragilis CL07T12C05.</title>
        <authorList>
            <consortium name="The Broad Institute Genome Sequencing Platform"/>
            <person name="Earl A."/>
            <person name="Ward D."/>
            <person name="Feldgarden M."/>
            <person name="Gevers D."/>
            <person name="Zitomersky N.L."/>
            <person name="Coyne M.J."/>
            <person name="Comstock L.E."/>
            <person name="Young S.K."/>
            <person name="Zeng Q."/>
            <person name="Gargeya S."/>
            <person name="Fitzgerald M."/>
            <person name="Haas B."/>
            <person name="Abouelleil A."/>
            <person name="Alvarado L."/>
            <person name="Arachchi H.M."/>
            <person name="Berlin A."/>
            <person name="Chapman S.B."/>
            <person name="Gearin G."/>
            <person name="Goldberg J."/>
            <person name="Griggs A."/>
            <person name="Gujja S."/>
            <person name="Hansen M."/>
            <person name="Heiman D."/>
            <person name="Howarth C."/>
            <person name="Larimer J."/>
            <person name="Lui A."/>
            <person name="MacDonald P.J.P."/>
            <person name="McCowen C."/>
            <person name="Montmayeur A."/>
            <person name="Murphy C."/>
            <person name="Neiman D."/>
            <person name="Pearson M."/>
            <person name="Priest M."/>
            <person name="Roberts A."/>
            <person name="Saif S."/>
            <person name="Shea T."/>
            <person name="Sisk P."/>
            <person name="Stolte C."/>
            <person name="Sykes S."/>
            <person name="Wortman J."/>
            <person name="Nusbaum C."/>
            <person name="Birren B."/>
        </authorList>
    </citation>
    <scope>NUCLEOTIDE SEQUENCE [LARGE SCALE GENOMIC DNA]</scope>
    <source>
        <strain evidence="1 2">CL07T12C05</strain>
    </source>
</reference>
<evidence type="ECO:0000313" key="1">
    <source>
        <dbReference type="EMBL" id="EIZ00069.1"/>
    </source>
</evidence>
<dbReference type="Proteomes" id="UP000003879">
    <property type="component" value="Unassembled WGS sequence"/>
</dbReference>
<gene>
    <name evidence="1" type="ORF">HMPREF1056_00217</name>
</gene>
<proteinExistence type="predicted"/>
<comment type="caution">
    <text evidence="1">The sequence shown here is derived from an EMBL/GenBank/DDBJ whole genome shotgun (WGS) entry which is preliminary data.</text>
</comment>
<dbReference type="EMBL" id="AGXN01000003">
    <property type="protein sequence ID" value="EIZ00069.1"/>
    <property type="molecule type" value="Genomic_DNA"/>
</dbReference>
<name>A0A0E2B745_BACFG</name>
<sequence length="133" mass="15179">MKLAASSDFRLQSRDIQQRKLRLSPFEQHGVAFPLVVAEGDILTVDIPVASLQLSDQRAFGYLSAPQKPVWSDIVGERGEQKTVFPELPEHRAELPQVFPQKHVRLPLRHGSCRIPFTRQNFVTPTHVWVVLF</sequence>
<evidence type="ECO:0000313" key="2">
    <source>
        <dbReference type="Proteomes" id="UP000003879"/>
    </source>
</evidence>
<accession>A0A0E2B745</accession>
<protein>
    <submittedName>
        <fullName evidence="1">Uncharacterized protein</fullName>
    </submittedName>
</protein>
<dbReference type="HOGENOM" id="CLU_1902467_0_0_10"/>